<dbReference type="GO" id="GO:0015385">
    <property type="term" value="F:sodium:proton antiporter activity"/>
    <property type="evidence" value="ECO:0007669"/>
    <property type="project" value="InterPro"/>
</dbReference>
<accession>A0A2A5RKR3</accession>
<feature type="transmembrane region" description="Helical" evidence="10">
    <location>
        <begin position="202"/>
        <end position="233"/>
    </location>
</feature>
<evidence type="ECO:0000256" key="6">
    <source>
        <dbReference type="ARBA" id="ARBA00023053"/>
    </source>
</evidence>
<feature type="transmembrane region" description="Helical" evidence="10">
    <location>
        <begin position="330"/>
        <end position="354"/>
    </location>
</feature>
<keyword evidence="8 10" id="KW-0472">Membrane</keyword>
<dbReference type="GO" id="GO:0098719">
    <property type="term" value="P:sodium ion import across plasma membrane"/>
    <property type="evidence" value="ECO:0007669"/>
    <property type="project" value="TreeGrafter"/>
</dbReference>
<feature type="domain" description="Cation/H+ exchanger transmembrane" evidence="11">
    <location>
        <begin position="9"/>
        <end position="384"/>
    </location>
</feature>
<dbReference type="Proteomes" id="UP000218181">
    <property type="component" value="Unassembled WGS sequence"/>
</dbReference>
<dbReference type="AlphaFoldDB" id="A0A2A5RKR3"/>
<dbReference type="Gene3D" id="6.10.140.1330">
    <property type="match status" value="1"/>
</dbReference>
<evidence type="ECO:0000259" key="11">
    <source>
        <dbReference type="Pfam" id="PF00999"/>
    </source>
</evidence>
<name>A0A2A5RKR3_9LACT</name>
<comment type="subcellular location">
    <subcellularLocation>
        <location evidence="1">Cell membrane</location>
        <topology evidence="1">Multi-pass membrane protein</topology>
    </subcellularLocation>
</comment>
<organism evidence="12 13">
    <name type="scientific">Lactococcus fujiensis JCM 16395</name>
    <dbReference type="NCBI Taxonomy" id="1291764"/>
    <lineage>
        <taxon>Bacteria</taxon>
        <taxon>Bacillati</taxon>
        <taxon>Bacillota</taxon>
        <taxon>Bacilli</taxon>
        <taxon>Lactobacillales</taxon>
        <taxon>Streptococcaceae</taxon>
        <taxon>Lactococcus</taxon>
    </lineage>
</organism>
<dbReference type="GO" id="GO:0005886">
    <property type="term" value="C:plasma membrane"/>
    <property type="evidence" value="ECO:0007669"/>
    <property type="project" value="UniProtKB-SubCell"/>
</dbReference>
<keyword evidence="13" id="KW-1185">Reference proteome</keyword>
<evidence type="ECO:0000256" key="4">
    <source>
        <dbReference type="ARBA" id="ARBA00022692"/>
    </source>
</evidence>
<keyword evidence="4 10" id="KW-0812">Transmembrane</keyword>
<dbReference type="Pfam" id="PF00999">
    <property type="entry name" value="Na_H_Exchanger"/>
    <property type="match status" value="1"/>
</dbReference>
<feature type="transmembrane region" description="Helical" evidence="10">
    <location>
        <begin position="60"/>
        <end position="81"/>
    </location>
</feature>
<dbReference type="GO" id="GO:0051453">
    <property type="term" value="P:regulation of intracellular pH"/>
    <property type="evidence" value="ECO:0007669"/>
    <property type="project" value="TreeGrafter"/>
</dbReference>
<evidence type="ECO:0000256" key="8">
    <source>
        <dbReference type="ARBA" id="ARBA00023136"/>
    </source>
</evidence>
<reference evidence="12 13" key="1">
    <citation type="submission" date="2014-12" db="EMBL/GenBank/DDBJ databases">
        <title>Draft genome sequences of 10 type strains of Lactococcus.</title>
        <authorList>
            <person name="Sun Z."/>
            <person name="Zhong Z."/>
            <person name="Liu W."/>
            <person name="Zhang W."/>
            <person name="Zhang H."/>
        </authorList>
    </citation>
    <scope>NUCLEOTIDE SEQUENCE [LARGE SCALE GENOMIC DNA]</scope>
    <source>
        <strain evidence="12 13">JCM 16395</strain>
    </source>
</reference>
<dbReference type="STRING" id="1291764.GCA_001311235_01767"/>
<evidence type="ECO:0000256" key="3">
    <source>
        <dbReference type="ARBA" id="ARBA00022475"/>
    </source>
</evidence>
<evidence type="ECO:0000256" key="5">
    <source>
        <dbReference type="ARBA" id="ARBA00022989"/>
    </source>
</evidence>
<proteinExistence type="predicted"/>
<gene>
    <name evidence="12" type="ORF">RT41_GL001571</name>
</gene>
<dbReference type="PANTHER" id="PTHR10110">
    <property type="entry name" value="SODIUM/HYDROGEN EXCHANGER"/>
    <property type="match status" value="1"/>
</dbReference>
<keyword evidence="9" id="KW-0739">Sodium transport</keyword>
<dbReference type="EMBL" id="JXJU01000006">
    <property type="protein sequence ID" value="PCR99765.1"/>
    <property type="molecule type" value="Genomic_DNA"/>
</dbReference>
<feature type="transmembrane region" description="Helical" evidence="10">
    <location>
        <begin position="254"/>
        <end position="273"/>
    </location>
</feature>
<keyword evidence="6" id="KW-0915">Sodium</keyword>
<feature type="transmembrane region" description="Helical" evidence="10">
    <location>
        <begin position="293"/>
        <end position="318"/>
    </location>
</feature>
<feature type="transmembrane region" description="Helical" evidence="10">
    <location>
        <begin position="165"/>
        <end position="182"/>
    </location>
</feature>
<keyword evidence="7" id="KW-0406">Ion transport</keyword>
<dbReference type="InterPro" id="IPR006153">
    <property type="entry name" value="Cation/H_exchanger_TM"/>
</dbReference>
<evidence type="ECO:0000256" key="10">
    <source>
        <dbReference type="SAM" id="Phobius"/>
    </source>
</evidence>
<dbReference type="GO" id="GO:0015386">
    <property type="term" value="F:potassium:proton antiporter activity"/>
    <property type="evidence" value="ECO:0007669"/>
    <property type="project" value="TreeGrafter"/>
</dbReference>
<protein>
    <submittedName>
        <fullName evidence="12">Sodium:hydrogen antiporter</fullName>
    </submittedName>
</protein>
<evidence type="ECO:0000313" key="12">
    <source>
        <dbReference type="EMBL" id="PCR99765.1"/>
    </source>
</evidence>
<keyword evidence="3" id="KW-1003">Cell membrane</keyword>
<evidence type="ECO:0000256" key="9">
    <source>
        <dbReference type="ARBA" id="ARBA00023201"/>
    </source>
</evidence>
<dbReference type="PANTHER" id="PTHR10110:SF86">
    <property type="entry name" value="SODIUM_HYDROGEN EXCHANGER 7"/>
    <property type="match status" value="1"/>
</dbReference>
<evidence type="ECO:0000313" key="13">
    <source>
        <dbReference type="Proteomes" id="UP000218181"/>
    </source>
</evidence>
<comment type="caution">
    <text evidence="12">The sequence shown here is derived from an EMBL/GenBank/DDBJ whole genome shotgun (WGS) entry which is preliminary data.</text>
</comment>
<keyword evidence="2" id="KW-0813">Transport</keyword>
<evidence type="ECO:0000256" key="1">
    <source>
        <dbReference type="ARBA" id="ARBA00004651"/>
    </source>
</evidence>
<feature type="transmembrane region" description="Helical" evidence="10">
    <location>
        <begin position="9"/>
        <end position="27"/>
    </location>
</feature>
<feature type="transmembrane region" description="Helical" evidence="10">
    <location>
        <begin position="360"/>
        <end position="387"/>
    </location>
</feature>
<sequence>MINKVFPKLALPLVQVVLGILLGFMGASKLVDVSPELFLGLIIAPLLFRESEEADVKHIFKHISTILFLILPLVFLTSLGLGYLTHFLIVGIPLAACFALGASLAPTDAIAVGALSKNFKFPKRITSILQGEGLLNDASGIIAFQIAILALTTGEFSLPMATIDLVKSVIGGALIGMVLVWIKNQILNLLEYVDARDIIGYLLLEFIIPLAAFLIAEVAEVSGIIAVVVAGVLQANGLKKTTLFDAQVTKVKNTLWEMIVFILNSVVFLFLGIELHQLAMPLIRSPFYSNPRLIAMVLVLVVALFTLRFIFLVIYYWFRTFNKKQKFSLYWNDIFLLTFAGSKGTVSIATILLIPRIDSAPYSLLIFLAASVTGISFLVGLTVLPLIADKKTVKIDNLAKISILNDVVAQLRTDMEKVKNKEGYAIAIDNYQDRIQKLIIEQESASTSVDFNELQLLIVRLEAEGLENAYRNGEISFPTYRIYQRYIRSIGKSIVHDFVSSLQFFSLIIFRGLHSFFSQILHIELFGRKSREQREVTREEITTLYFKNTEIILQALENLESVYDTQLIDFLQTERLRAAELVAHGGYITRVMHRSEPNNMRQMMRAYYLERKIIFEYEAAGQLTAREARLLRQNVNVLEDYSMESNHHTLLFNFLEKRKK</sequence>
<evidence type="ECO:0000256" key="7">
    <source>
        <dbReference type="ARBA" id="ARBA00023065"/>
    </source>
</evidence>
<feature type="transmembrane region" description="Helical" evidence="10">
    <location>
        <begin position="87"/>
        <end position="115"/>
    </location>
</feature>
<keyword evidence="5 10" id="KW-1133">Transmembrane helix</keyword>
<dbReference type="InterPro" id="IPR018422">
    <property type="entry name" value="Cation/H_exchanger_CPA1"/>
</dbReference>
<evidence type="ECO:0000256" key="2">
    <source>
        <dbReference type="ARBA" id="ARBA00022448"/>
    </source>
</evidence>